<dbReference type="InterPro" id="IPR002181">
    <property type="entry name" value="Fibrinogen_a/b/g_C_dom"/>
</dbReference>
<dbReference type="OrthoDB" id="5971203at2759"/>
<dbReference type="Proteomes" id="UP001163046">
    <property type="component" value="Unassembled WGS sequence"/>
</dbReference>
<dbReference type="SUPFAM" id="SSF56496">
    <property type="entry name" value="Fibrinogen C-terminal domain-like"/>
    <property type="match status" value="1"/>
</dbReference>
<dbReference type="InterPro" id="IPR000885">
    <property type="entry name" value="Fib_collagen_C"/>
</dbReference>
<dbReference type="PROSITE" id="PS50948">
    <property type="entry name" value="PAN"/>
    <property type="match status" value="1"/>
</dbReference>
<dbReference type="GO" id="GO:0005581">
    <property type="term" value="C:collagen trimer"/>
    <property type="evidence" value="ECO:0007669"/>
    <property type="project" value="UniProtKB-KW"/>
</dbReference>
<dbReference type="InterPro" id="IPR036056">
    <property type="entry name" value="Fibrinogen-like_C"/>
</dbReference>
<dbReference type="GO" id="GO:0005201">
    <property type="term" value="F:extracellular matrix structural constituent"/>
    <property type="evidence" value="ECO:0007669"/>
    <property type="project" value="InterPro"/>
</dbReference>
<feature type="domain" description="Apple" evidence="5">
    <location>
        <begin position="19"/>
        <end position="103"/>
    </location>
</feature>
<evidence type="ECO:0000256" key="1">
    <source>
        <dbReference type="ARBA" id="ARBA00004613"/>
    </source>
</evidence>
<dbReference type="NCBIfam" id="NF040941">
    <property type="entry name" value="GGGWT_bact"/>
    <property type="match status" value="1"/>
</dbReference>
<evidence type="ECO:0000256" key="2">
    <source>
        <dbReference type="ARBA" id="ARBA00022525"/>
    </source>
</evidence>
<comment type="caution">
    <text evidence="7">The sequence shown here is derived from an EMBL/GenBank/DDBJ whole genome shotgun (WGS) entry which is preliminary data.</text>
</comment>
<dbReference type="PANTHER" id="PTHR16146:SF46">
    <property type="entry name" value="INTELECTIN-1A-RELATED"/>
    <property type="match status" value="1"/>
</dbReference>
<dbReference type="EMBL" id="MU827788">
    <property type="protein sequence ID" value="KAJ7331643.1"/>
    <property type="molecule type" value="Genomic_DNA"/>
</dbReference>
<accession>A0A9X0CEM9</accession>
<sequence length="354" mass="39668">MGETLSISLGLFVTSSDICRNVRFPNDIPGFALFNHVIAAFKVKDEEHCKLKCYLEKSCYSYNYGPLQGDGFICELNNADSSSHPDDLNTRDGFVYRRAEEMCGQTVCPSYAVCKYDTCIKRDRCLCRLGFIREDCEGLKKNAAVKSCKEIKILMPSYPSGAYWIDPDEASGDNAFQAYCDMETDGGGWTLVYSYTFTDYNNFMEVTNAVTPTPNWPSVGKVPLSTTAPMNESHFAAMDFNLWRLVGSEVLVKSNINNWIACLPDEGNLVEWLSGAVTCRKIKVVTELCPAVLPNNVKLGRCGTKLRAGSTWDTHYYCFNTCTDFRSPFHDPCGTSDDNHLKNVQNPHGNIYVR</sequence>
<keyword evidence="3" id="KW-0176">Collagen</keyword>
<gene>
    <name evidence="7" type="ORF">OS493_019234</name>
</gene>
<dbReference type="SMART" id="SM00473">
    <property type="entry name" value="PAN_AP"/>
    <property type="match status" value="1"/>
</dbReference>
<dbReference type="Pfam" id="PF01410">
    <property type="entry name" value="COLFI"/>
    <property type="match status" value="1"/>
</dbReference>
<evidence type="ECO:0000259" key="5">
    <source>
        <dbReference type="PROSITE" id="PS50948"/>
    </source>
</evidence>
<feature type="domain" description="Fibrinogen C-terminal" evidence="6">
    <location>
        <begin position="139"/>
        <end position="192"/>
    </location>
</feature>
<dbReference type="InterPro" id="IPR003609">
    <property type="entry name" value="Pan_app"/>
</dbReference>
<dbReference type="Gene3D" id="2.60.120.1000">
    <property type="match status" value="1"/>
</dbReference>
<dbReference type="GO" id="GO:0070492">
    <property type="term" value="F:oligosaccharide binding"/>
    <property type="evidence" value="ECO:0007669"/>
    <property type="project" value="TreeGrafter"/>
</dbReference>
<evidence type="ECO:0000256" key="4">
    <source>
        <dbReference type="ARBA" id="ARBA00023157"/>
    </source>
</evidence>
<dbReference type="Pfam" id="PF00024">
    <property type="entry name" value="PAN_1"/>
    <property type="match status" value="1"/>
</dbReference>
<keyword evidence="2" id="KW-0964">Secreted</keyword>
<comment type="subcellular location">
    <subcellularLocation>
        <location evidence="1">Secreted</location>
    </subcellularLocation>
</comment>
<evidence type="ECO:0000256" key="3">
    <source>
        <dbReference type="ARBA" id="ARBA00023119"/>
    </source>
</evidence>
<dbReference type="PROSITE" id="PS51406">
    <property type="entry name" value="FIBRINOGEN_C_2"/>
    <property type="match status" value="1"/>
</dbReference>
<evidence type="ECO:0000259" key="6">
    <source>
        <dbReference type="PROSITE" id="PS51406"/>
    </source>
</evidence>
<reference evidence="7" key="1">
    <citation type="submission" date="2023-01" db="EMBL/GenBank/DDBJ databases">
        <title>Genome assembly of the deep-sea coral Lophelia pertusa.</title>
        <authorList>
            <person name="Herrera S."/>
            <person name="Cordes E."/>
        </authorList>
    </citation>
    <scope>NUCLEOTIDE SEQUENCE</scope>
    <source>
        <strain evidence="7">USNM1676648</strain>
        <tissue evidence="7">Polyp</tissue>
    </source>
</reference>
<evidence type="ECO:0000313" key="7">
    <source>
        <dbReference type="EMBL" id="KAJ7331643.1"/>
    </source>
</evidence>
<keyword evidence="8" id="KW-1185">Reference proteome</keyword>
<dbReference type="PANTHER" id="PTHR16146">
    <property type="entry name" value="INTELECTIN"/>
    <property type="match status" value="1"/>
</dbReference>
<organism evidence="7 8">
    <name type="scientific">Desmophyllum pertusum</name>
    <dbReference type="NCBI Taxonomy" id="174260"/>
    <lineage>
        <taxon>Eukaryota</taxon>
        <taxon>Metazoa</taxon>
        <taxon>Cnidaria</taxon>
        <taxon>Anthozoa</taxon>
        <taxon>Hexacorallia</taxon>
        <taxon>Scleractinia</taxon>
        <taxon>Caryophylliina</taxon>
        <taxon>Caryophylliidae</taxon>
        <taxon>Desmophyllum</taxon>
    </lineage>
</organism>
<protein>
    <recommendedName>
        <fullName evidence="9">Fibrinogen C-terminal domain-containing protein</fullName>
    </recommendedName>
</protein>
<keyword evidence="4" id="KW-1015">Disulfide bond</keyword>
<evidence type="ECO:0000313" key="8">
    <source>
        <dbReference type="Proteomes" id="UP001163046"/>
    </source>
</evidence>
<dbReference type="AlphaFoldDB" id="A0A9X0CEM9"/>
<proteinExistence type="predicted"/>
<evidence type="ECO:0008006" key="9">
    <source>
        <dbReference type="Google" id="ProtNLM"/>
    </source>
</evidence>
<name>A0A9X0CEM9_9CNID</name>
<dbReference type="GO" id="GO:0005615">
    <property type="term" value="C:extracellular space"/>
    <property type="evidence" value="ECO:0007669"/>
    <property type="project" value="TreeGrafter"/>
</dbReference>